<reference evidence="2 3" key="1">
    <citation type="submission" date="2020-04" db="EMBL/GenBank/DDBJ databases">
        <title>Hymenobacter polaris sp. nov., isolated from Arctic soil.</title>
        <authorList>
            <person name="Dahal R.H."/>
        </authorList>
    </citation>
    <scope>NUCLEOTIDE SEQUENCE [LARGE SCALE GENOMIC DNA]</scope>
    <source>
        <strain evidence="2 3">RP-2-7</strain>
    </source>
</reference>
<dbReference type="InterPro" id="IPR050834">
    <property type="entry name" value="Glycosyltransf_2"/>
</dbReference>
<proteinExistence type="predicted"/>
<name>A0A7Y0AJ51_9BACT</name>
<dbReference type="AlphaFoldDB" id="A0A7Y0AJ51"/>
<dbReference type="Pfam" id="PF00535">
    <property type="entry name" value="Glycos_transf_2"/>
    <property type="match status" value="1"/>
</dbReference>
<feature type="domain" description="Glycosyltransferase 2-like" evidence="1">
    <location>
        <begin position="5"/>
        <end position="163"/>
    </location>
</feature>
<dbReference type="EMBL" id="JABBGH010000005">
    <property type="protein sequence ID" value="NML68060.1"/>
    <property type="molecule type" value="Genomic_DNA"/>
</dbReference>
<dbReference type="Gene3D" id="3.90.550.10">
    <property type="entry name" value="Spore Coat Polysaccharide Biosynthesis Protein SpsA, Chain A"/>
    <property type="match status" value="1"/>
</dbReference>
<dbReference type="SUPFAM" id="SSF53448">
    <property type="entry name" value="Nucleotide-diphospho-sugar transferases"/>
    <property type="match status" value="1"/>
</dbReference>
<evidence type="ECO:0000259" key="1">
    <source>
        <dbReference type="Pfam" id="PF00535"/>
    </source>
</evidence>
<protein>
    <submittedName>
        <fullName evidence="2">Glycosyltransferase family 2 protein</fullName>
    </submittedName>
</protein>
<evidence type="ECO:0000313" key="2">
    <source>
        <dbReference type="EMBL" id="NML68060.1"/>
    </source>
</evidence>
<dbReference type="RefSeq" id="WP_169533765.1">
    <property type="nucleotide sequence ID" value="NZ_JABBGH010000005.1"/>
</dbReference>
<dbReference type="PANTHER" id="PTHR43685">
    <property type="entry name" value="GLYCOSYLTRANSFERASE"/>
    <property type="match status" value="1"/>
</dbReference>
<keyword evidence="3" id="KW-1185">Reference proteome</keyword>
<sequence>MYFVSVIIPNYNHAEYIEQRIESVLSQSYDNFEVIILDDYSTDNSREIINRYNGNVRVSHIIYNEKNSGSTFKQWEKGISLAKGEWIWIAESDDWCEPTLLETLIKSVNEKTTIAFCQSIVVHSSGDIWWQTSAKKFETVLNGIDFVQQSMLVNNVIINASMCIFRKQTYSLISKDYVEFRLCGDWLFWIEFAQKGEVYISGKVLNYFRKHDKDVSGKSYKNGVYYYEYLRLLNLLISYNIITRIQLEDLLIKKLKYLIHDARVEKEIAYKLKTEYFKGVGTAGIKIKNYKILGKIIYMQLLKFNLFK</sequence>
<evidence type="ECO:0000313" key="3">
    <source>
        <dbReference type="Proteomes" id="UP000559626"/>
    </source>
</evidence>
<dbReference type="InterPro" id="IPR001173">
    <property type="entry name" value="Glyco_trans_2-like"/>
</dbReference>
<organism evidence="2 3">
    <name type="scientific">Hymenobacter polaris</name>
    <dbReference type="NCBI Taxonomy" id="2682546"/>
    <lineage>
        <taxon>Bacteria</taxon>
        <taxon>Pseudomonadati</taxon>
        <taxon>Bacteroidota</taxon>
        <taxon>Cytophagia</taxon>
        <taxon>Cytophagales</taxon>
        <taxon>Hymenobacteraceae</taxon>
        <taxon>Hymenobacter</taxon>
    </lineage>
</organism>
<comment type="caution">
    <text evidence="2">The sequence shown here is derived from an EMBL/GenBank/DDBJ whole genome shotgun (WGS) entry which is preliminary data.</text>
</comment>
<dbReference type="Proteomes" id="UP000559626">
    <property type="component" value="Unassembled WGS sequence"/>
</dbReference>
<gene>
    <name evidence="2" type="ORF">HHL22_22915</name>
</gene>
<keyword evidence="2" id="KW-0808">Transferase</keyword>
<dbReference type="GO" id="GO:0016740">
    <property type="term" value="F:transferase activity"/>
    <property type="evidence" value="ECO:0007669"/>
    <property type="project" value="UniProtKB-KW"/>
</dbReference>
<dbReference type="InterPro" id="IPR029044">
    <property type="entry name" value="Nucleotide-diphossugar_trans"/>
</dbReference>
<accession>A0A7Y0AJ51</accession>
<dbReference type="PANTHER" id="PTHR43685:SF11">
    <property type="entry name" value="GLYCOSYLTRANSFERASE TAGX-RELATED"/>
    <property type="match status" value="1"/>
</dbReference>